<keyword evidence="2" id="KW-1185">Reference proteome</keyword>
<organism evidence="1 2">
    <name type="scientific">Chryseolinea lacunae</name>
    <dbReference type="NCBI Taxonomy" id="2801331"/>
    <lineage>
        <taxon>Bacteria</taxon>
        <taxon>Pseudomonadati</taxon>
        <taxon>Bacteroidota</taxon>
        <taxon>Cytophagia</taxon>
        <taxon>Cytophagales</taxon>
        <taxon>Fulvivirgaceae</taxon>
        <taxon>Chryseolinea</taxon>
    </lineage>
</organism>
<dbReference type="RefSeq" id="WP_202013599.1">
    <property type="nucleotide sequence ID" value="NZ_JAERRB010000009.1"/>
</dbReference>
<comment type="caution">
    <text evidence="1">The sequence shown here is derived from an EMBL/GenBank/DDBJ whole genome shotgun (WGS) entry which is preliminary data.</text>
</comment>
<protein>
    <submittedName>
        <fullName evidence="1">Uncharacterized protein</fullName>
    </submittedName>
</protein>
<accession>A0ABS1KWV4</accession>
<reference evidence="1 2" key="1">
    <citation type="submission" date="2021-01" db="EMBL/GenBank/DDBJ databases">
        <title>Chryseolinea sp. Jin1 Genome sequencing and assembly.</title>
        <authorList>
            <person name="Kim I."/>
        </authorList>
    </citation>
    <scope>NUCLEOTIDE SEQUENCE [LARGE SCALE GENOMIC DNA]</scope>
    <source>
        <strain evidence="1 2">Jin1</strain>
    </source>
</reference>
<evidence type="ECO:0000313" key="2">
    <source>
        <dbReference type="Proteomes" id="UP000613030"/>
    </source>
</evidence>
<dbReference type="Proteomes" id="UP000613030">
    <property type="component" value="Unassembled WGS sequence"/>
</dbReference>
<gene>
    <name evidence="1" type="ORF">JI741_22185</name>
</gene>
<name>A0ABS1KWV4_9BACT</name>
<sequence length="130" mass="14076">MSVPASSSPLESLYQEELYSLPSPVLFILNQPWETIADADKTTLTKMIVALRLSLASVRIITRNQFSLTDIAAYAPTKVVALGATFAGSPELYKNVTVEGVSVVAGESLSSLDDAKKKILWLALRQMFGV</sequence>
<proteinExistence type="predicted"/>
<dbReference type="EMBL" id="JAERRB010000009">
    <property type="protein sequence ID" value="MBL0743958.1"/>
    <property type="molecule type" value="Genomic_DNA"/>
</dbReference>
<evidence type="ECO:0000313" key="1">
    <source>
        <dbReference type="EMBL" id="MBL0743958.1"/>
    </source>
</evidence>